<evidence type="ECO:0000313" key="3">
    <source>
        <dbReference type="Proteomes" id="UP000295807"/>
    </source>
</evidence>
<keyword evidence="3" id="KW-1185">Reference proteome</keyword>
<comment type="caution">
    <text evidence="2">The sequence shown here is derived from an EMBL/GenBank/DDBJ whole genome shotgun (WGS) entry which is preliminary data.</text>
</comment>
<name>A0A4R3KRW4_9SPHI</name>
<reference evidence="2 3" key="1">
    <citation type="submission" date="2019-03" db="EMBL/GenBank/DDBJ databases">
        <title>Genomic Encyclopedia of Type Strains, Phase IV (KMG-IV): sequencing the most valuable type-strain genomes for metagenomic binning, comparative biology and taxonomic classification.</title>
        <authorList>
            <person name="Goeker M."/>
        </authorList>
    </citation>
    <scope>NUCLEOTIDE SEQUENCE [LARGE SCALE GENOMIC DNA]</scope>
    <source>
        <strain evidence="2 3">DSM 21100</strain>
    </source>
</reference>
<evidence type="ECO:0000256" key="1">
    <source>
        <dbReference type="SAM" id="Phobius"/>
    </source>
</evidence>
<feature type="transmembrane region" description="Helical" evidence="1">
    <location>
        <begin position="120"/>
        <end position="139"/>
    </location>
</feature>
<evidence type="ECO:0000313" key="2">
    <source>
        <dbReference type="EMBL" id="TCS86373.1"/>
    </source>
</evidence>
<proteinExistence type="predicted"/>
<gene>
    <name evidence="2" type="ORF">EDD80_108166</name>
</gene>
<dbReference type="Proteomes" id="UP000295807">
    <property type="component" value="Unassembled WGS sequence"/>
</dbReference>
<feature type="transmembrane region" description="Helical" evidence="1">
    <location>
        <begin position="12"/>
        <end position="32"/>
    </location>
</feature>
<dbReference type="RefSeq" id="WP_132129774.1">
    <property type="nucleotide sequence ID" value="NZ_CP042432.1"/>
</dbReference>
<accession>A0A4R3KRW4</accession>
<feature type="transmembrane region" description="Helical" evidence="1">
    <location>
        <begin position="87"/>
        <end position="108"/>
    </location>
</feature>
<dbReference type="EMBL" id="SMAD01000008">
    <property type="protein sequence ID" value="TCS86373.1"/>
    <property type="molecule type" value="Genomic_DNA"/>
</dbReference>
<keyword evidence="1" id="KW-0812">Transmembrane</keyword>
<keyword evidence="1" id="KW-1133">Transmembrane helix</keyword>
<sequence length="151" mass="17295">MPFSVNREFLGYLLILVAGFLDAFLIAHPSLIVRAGYSFPELTFLTRLSTTVFLVLALLSFFYIATGMLLHNAAVKKRLIPGALVKIRFLFLFALLLTGTAFAVFHFSGYAQLDWPFKSGIYLLCILLLLILLVRLRALKRIRKWHREMEE</sequence>
<dbReference type="AlphaFoldDB" id="A0A4R3KRW4"/>
<keyword evidence="1" id="KW-0472">Membrane</keyword>
<feature type="transmembrane region" description="Helical" evidence="1">
    <location>
        <begin position="52"/>
        <end position="75"/>
    </location>
</feature>
<protein>
    <submittedName>
        <fullName evidence="2">Uncharacterized protein</fullName>
    </submittedName>
</protein>
<organism evidence="2 3">
    <name type="scientific">Anseongella ginsenosidimutans</name>
    <dbReference type="NCBI Taxonomy" id="496056"/>
    <lineage>
        <taxon>Bacteria</taxon>
        <taxon>Pseudomonadati</taxon>
        <taxon>Bacteroidota</taxon>
        <taxon>Sphingobacteriia</taxon>
        <taxon>Sphingobacteriales</taxon>
        <taxon>Sphingobacteriaceae</taxon>
        <taxon>Anseongella</taxon>
    </lineage>
</organism>